<dbReference type="PATRIC" id="fig|1121338.3.peg.1283"/>
<dbReference type="STRING" id="1121338.CLTEP_12470"/>
<dbReference type="Pfam" id="PF01063">
    <property type="entry name" value="Aminotran_4"/>
    <property type="match status" value="1"/>
</dbReference>
<comment type="caution">
    <text evidence="6">The sequence shown here is derived from an EMBL/GenBank/DDBJ whole genome shotgun (WGS) entry which is preliminary data.</text>
</comment>
<protein>
    <submittedName>
        <fullName evidence="6">Branched-chain-amino-acid aminotransferase</fullName>
        <ecNumber evidence="6">2.6.1.42</ecNumber>
    </submittedName>
</protein>
<dbReference type="GO" id="GO:0008652">
    <property type="term" value="P:amino acid biosynthetic process"/>
    <property type="evidence" value="ECO:0007669"/>
    <property type="project" value="UniProtKB-ARBA"/>
</dbReference>
<dbReference type="PANTHER" id="PTHR42743:SF11">
    <property type="entry name" value="AMINODEOXYCHORISMATE LYASE"/>
    <property type="match status" value="1"/>
</dbReference>
<dbReference type="InterPro" id="IPR043131">
    <property type="entry name" value="BCAT-like_N"/>
</dbReference>
<dbReference type="InterPro" id="IPR018300">
    <property type="entry name" value="Aminotrans_IV_CS"/>
</dbReference>
<dbReference type="AlphaFoldDB" id="A0A151B4U7"/>
<dbReference type="RefSeq" id="WP_066824122.1">
    <property type="nucleotide sequence ID" value="NZ_LTBA01000010.1"/>
</dbReference>
<dbReference type="GO" id="GO:0004084">
    <property type="term" value="F:branched-chain-amino-acid transaminase activity"/>
    <property type="evidence" value="ECO:0007669"/>
    <property type="project" value="UniProtKB-EC"/>
</dbReference>
<dbReference type="Gene3D" id="3.30.470.10">
    <property type="match status" value="1"/>
</dbReference>
<organism evidence="6 7">
    <name type="scientific">Clostridium tepidiprofundi DSM 19306</name>
    <dbReference type="NCBI Taxonomy" id="1121338"/>
    <lineage>
        <taxon>Bacteria</taxon>
        <taxon>Bacillati</taxon>
        <taxon>Bacillota</taxon>
        <taxon>Clostridia</taxon>
        <taxon>Eubacteriales</taxon>
        <taxon>Clostridiaceae</taxon>
        <taxon>Clostridium</taxon>
    </lineage>
</organism>
<evidence type="ECO:0000313" key="7">
    <source>
        <dbReference type="Proteomes" id="UP000075531"/>
    </source>
</evidence>
<evidence type="ECO:0000256" key="4">
    <source>
        <dbReference type="RuleBase" id="RU004106"/>
    </source>
</evidence>
<sequence length="285" mass="33059">MSECIYDYFVINHKIEKAYKFNKDIIKDGKSLYEVIRIIDGVPLFLNEHIDRLHNSAKQKNLLFDIEKSEIVNDIKKLIKYNKIFEGNIKLIFNNNSENVFIMYFISHYYPTEEEYKRGVKTIIFHGERKDPNIKVISNKFRESVNSKIKKANAYEAILVDNNDNITEGSRSNIFMIKGNALYTAPNEEVLPGITRGKIIECAKLLGIEVIEKNIKIQQINTLDALFISGTSPKILPINKVDDIKFDSSSNFLIKKLMKKFNDAILCDIDNIKNLYKFDNNNIFL</sequence>
<comment type="cofactor">
    <cofactor evidence="1 5">
        <name>pyridoxal 5'-phosphate</name>
        <dbReference type="ChEBI" id="CHEBI:597326"/>
    </cofactor>
</comment>
<evidence type="ECO:0000256" key="5">
    <source>
        <dbReference type="RuleBase" id="RU004516"/>
    </source>
</evidence>
<dbReference type="FunFam" id="3.20.10.10:FF:000002">
    <property type="entry name" value="D-alanine aminotransferase"/>
    <property type="match status" value="1"/>
</dbReference>
<dbReference type="EMBL" id="LTBA01000010">
    <property type="protein sequence ID" value="KYH34782.1"/>
    <property type="molecule type" value="Genomic_DNA"/>
</dbReference>
<dbReference type="SUPFAM" id="SSF56752">
    <property type="entry name" value="D-aminoacid aminotransferase-like PLP-dependent enzymes"/>
    <property type="match status" value="1"/>
</dbReference>
<comment type="similarity">
    <text evidence="2 4">Belongs to the class-IV pyridoxal-phosphate-dependent aminotransferase family.</text>
</comment>
<keyword evidence="6" id="KW-0808">Transferase</keyword>
<dbReference type="OrthoDB" id="9805628at2"/>
<dbReference type="InterPro" id="IPR001544">
    <property type="entry name" value="Aminotrans_IV"/>
</dbReference>
<dbReference type="PROSITE" id="PS00770">
    <property type="entry name" value="AA_TRANSFER_CLASS_4"/>
    <property type="match status" value="1"/>
</dbReference>
<reference evidence="6 7" key="1">
    <citation type="submission" date="2016-02" db="EMBL/GenBank/DDBJ databases">
        <title>Genome sequence of Clostridium tepidiprofundi DSM 19306.</title>
        <authorList>
            <person name="Poehlein A."/>
            <person name="Daniel R."/>
        </authorList>
    </citation>
    <scope>NUCLEOTIDE SEQUENCE [LARGE SCALE GENOMIC DNA]</scope>
    <source>
        <strain evidence="6 7">DSM 19306</strain>
    </source>
</reference>
<keyword evidence="6" id="KW-0032">Aminotransferase</keyword>
<evidence type="ECO:0000256" key="1">
    <source>
        <dbReference type="ARBA" id="ARBA00001933"/>
    </source>
</evidence>
<dbReference type="CDD" id="cd00449">
    <property type="entry name" value="PLPDE_IV"/>
    <property type="match status" value="1"/>
</dbReference>
<evidence type="ECO:0000313" key="6">
    <source>
        <dbReference type="EMBL" id="KYH34782.1"/>
    </source>
</evidence>
<dbReference type="InterPro" id="IPR043132">
    <property type="entry name" value="BCAT-like_C"/>
</dbReference>
<keyword evidence="7" id="KW-1185">Reference proteome</keyword>
<dbReference type="GO" id="GO:0046394">
    <property type="term" value="P:carboxylic acid biosynthetic process"/>
    <property type="evidence" value="ECO:0007669"/>
    <property type="project" value="UniProtKB-ARBA"/>
</dbReference>
<dbReference type="InterPro" id="IPR036038">
    <property type="entry name" value="Aminotransferase-like"/>
</dbReference>
<evidence type="ECO:0000256" key="3">
    <source>
        <dbReference type="ARBA" id="ARBA00022898"/>
    </source>
</evidence>
<dbReference type="InterPro" id="IPR050571">
    <property type="entry name" value="Class-IV_PLP-Dep_Aminotrnsfr"/>
</dbReference>
<dbReference type="Gene3D" id="3.20.10.10">
    <property type="entry name" value="D-amino Acid Aminotransferase, subunit A, domain 2"/>
    <property type="match status" value="1"/>
</dbReference>
<dbReference type="EC" id="2.6.1.42" evidence="6"/>
<accession>A0A151B4U7</accession>
<name>A0A151B4U7_9CLOT</name>
<proteinExistence type="inferred from homology"/>
<dbReference type="PANTHER" id="PTHR42743">
    <property type="entry name" value="AMINO-ACID AMINOTRANSFERASE"/>
    <property type="match status" value="1"/>
</dbReference>
<evidence type="ECO:0000256" key="2">
    <source>
        <dbReference type="ARBA" id="ARBA00009320"/>
    </source>
</evidence>
<keyword evidence="3 5" id="KW-0663">Pyridoxal phosphate</keyword>
<dbReference type="GO" id="GO:0005829">
    <property type="term" value="C:cytosol"/>
    <property type="evidence" value="ECO:0007669"/>
    <property type="project" value="TreeGrafter"/>
</dbReference>
<dbReference type="Proteomes" id="UP000075531">
    <property type="component" value="Unassembled WGS sequence"/>
</dbReference>
<gene>
    <name evidence="6" type="primary">ilvE</name>
    <name evidence="6" type="ORF">CLTEP_12470</name>
</gene>